<dbReference type="SMART" id="SM00008">
    <property type="entry name" value="HormR"/>
    <property type="match status" value="1"/>
</dbReference>
<name>K7FS13_PELSI</name>
<dbReference type="EMBL" id="AGCU01111218">
    <property type="status" value="NOT_ANNOTATED_CDS"/>
    <property type="molecule type" value="Genomic_DNA"/>
</dbReference>
<dbReference type="SUPFAM" id="SSF111418">
    <property type="entry name" value="Hormone receptor domain"/>
    <property type="match status" value="1"/>
</dbReference>
<dbReference type="Pfam" id="PF02793">
    <property type="entry name" value="HRM"/>
    <property type="match status" value="1"/>
</dbReference>
<dbReference type="InterPro" id="IPR017983">
    <property type="entry name" value="GPCR_2_secretin-like_CS"/>
</dbReference>
<dbReference type="PRINTS" id="PR01279">
    <property type="entry name" value="CRFRECEPTOR"/>
</dbReference>
<dbReference type="EMBL" id="AGCU01111217">
    <property type="status" value="NOT_ANNOTATED_CDS"/>
    <property type="molecule type" value="Genomic_DNA"/>
</dbReference>
<dbReference type="Proteomes" id="UP000007267">
    <property type="component" value="Unassembled WGS sequence"/>
</dbReference>
<dbReference type="Ensembl" id="ENSPSIT00000010878.1">
    <property type="protein sequence ID" value="ENSPSIP00000010823.1"/>
    <property type="gene ID" value="ENSPSIG00000009814.1"/>
</dbReference>
<dbReference type="EMBL" id="AGCU01111215">
    <property type="status" value="NOT_ANNOTATED_CDS"/>
    <property type="molecule type" value="Genomic_DNA"/>
</dbReference>
<dbReference type="STRING" id="13735.ENSPSIP00000010823"/>
<dbReference type="InterPro" id="IPR003052">
    <property type="entry name" value="GPCR_2_CRF1_rcpt"/>
</dbReference>
<evidence type="ECO:0000313" key="4">
    <source>
        <dbReference type="Ensembl" id="ENSPSIP00000010823.1"/>
    </source>
</evidence>
<dbReference type="HOGENOM" id="CLU_2352123_0_0_1"/>
<sequence>MVLRPGPSLALQVFILWIGPISASIQDQYCENLSPISNTTGLQCNASIDLIGTCWPRSAAGQLVARPCPEYFYGVRYNTTSKARGSDGARGGGTGRE</sequence>
<dbReference type="InterPro" id="IPR036445">
    <property type="entry name" value="GPCR_2_extracell_dom_sf"/>
</dbReference>
<feature type="signal peptide" evidence="2">
    <location>
        <begin position="1"/>
        <end position="23"/>
    </location>
</feature>
<dbReference type="AlphaFoldDB" id="K7FS13"/>
<evidence type="ECO:0000313" key="5">
    <source>
        <dbReference type="Proteomes" id="UP000007267"/>
    </source>
</evidence>
<dbReference type="eggNOG" id="KOG4564">
    <property type="taxonomic scope" value="Eukaryota"/>
</dbReference>
<dbReference type="PRINTS" id="PR01280">
    <property type="entry name" value="CRFRECEPTOR1"/>
</dbReference>
<protein>
    <recommendedName>
        <fullName evidence="3">G-protein coupled receptors family 2 profile 1 domain-containing protein</fullName>
    </recommendedName>
</protein>
<reference evidence="5" key="1">
    <citation type="submission" date="2011-10" db="EMBL/GenBank/DDBJ databases">
        <authorList>
            <consortium name="Soft-shell Turtle Genome Consortium"/>
        </authorList>
    </citation>
    <scope>NUCLEOTIDE SEQUENCE [LARGE SCALE GENOMIC DNA]</scope>
    <source>
        <strain evidence="5">Daiwa-1</strain>
    </source>
</reference>
<evidence type="ECO:0000259" key="3">
    <source>
        <dbReference type="PROSITE" id="PS50227"/>
    </source>
</evidence>
<dbReference type="GO" id="GO:0004930">
    <property type="term" value="F:G protein-coupled receptor activity"/>
    <property type="evidence" value="ECO:0007669"/>
    <property type="project" value="InterPro"/>
</dbReference>
<dbReference type="InterPro" id="IPR003051">
    <property type="entry name" value="GPCR_2_CRF_rcpt"/>
</dbReference>
<dbReference type="InterPro" id="IPR001879">
    <property type="entry name" value="GPCR_2_extracellular_dom"/>
</dbReference>
<proteinExistence type="predicted"/>
<feature type="domain" description="G-protein coupled receptors family 2 profile 1" evidence="3">
    <location>
        <begin position="29"/>
        <end position="97"/>
    </location>
</feature>
<feature type="chain" id="PRO_5003902060" description="G-protein coupled receptors family 2 profile 1 domain-containing protein" evidence="2">
    <location>
        <begin position="24"/>
        <end position="97"/>
    </location>
</feature>
<dbReference type="GO" id="GO:0016020">
    <property type="term" value="C:membrane"/>
    <property type="evidence" value="ECO:0007669"/>
    <property type="project" value="InterPro"/>
</dbReference>
<dbReference type="PROSITE" id="PS50227">
    <property type="entry name" value="G_PROTEIN_RECEP_F2_3"/>
    <property type="match status" value="1"/>
</dbReference>
<dbReference type="GeneTree" id="ENSGT00940000174427"/>
<reference evidence="4" key="4">
    <citation type="submission" date="2025-09" db="UniProtKB">
        <authorList>
            <consortium name="Ensembl"/>
        </authorList>
    </citation>
    <scope>IDENTIFICATION</scope>
</reference>
<evidence type="ECO:0000256" key="1">
    <source>
        <dbReference type="ARBA" id="ARBA00022729"/>
    </source>
</evidence>
<reference evidence="4" key="3">
    <citation type="submission" date="2025-08" db="UniProtKB">
        <authorList>
            <consortium name="Ensembl"/>
        </authorList>
    </citation>
    <scope>IDENTIFICATION</scope>
</reference>
<keyword evidence="5" id="KW-1185">Reference proteome</keyword>
<dbReference type="PROSITE" id="PS00649">
    <property type="entry name" value="G_PROTEIN_RECEP_F2_1"/>
    <property type="match status" value="1"/>
</dbReference>
<dbReference type="Gene3D" id="4.10.1240.10">
    <property type="entry name" value="GPCR, family 2, extracellular hormone receptor domain"/>
    <property type="match status" value="1"/>
</dbReference>
<evidence type="ECO:0000256" key="2">
    <source>
        <dbReference type="SAM" id="SignalP"/>
    </source>
</evidence>
<dbReference type="EMBL" id="AGCU01111216">
    <property type="status" value="NOT_ANNOTATED_CDS"/>
    <property type="molecule type" value="Genomic_DNA"/>
</dbReference>
<accession>K7FS13</accession>
<keyword evidence="1 2" id="KW-0732">Signal</keyword>
<reference evidence="5" key="2">
    <citation type="journal article" date="2013" name="Nat. Genet.">
        <title>The draft genomes of soft-shell turtle and green sea turtle yield insights into the development and evolution of the turtle-specific body plan.</title>
        <authorList>
            <person name="Wang Z."/>
            <person name="Pascual-Anaya J."/>
            <person name="Zadissa A."/>
            <person name="Li W."/>
            <person name="Niimura Y."/>
            <person name="Huang Z."/>
            <person name="Li C."/>
            <person name="White S."/>
            <person name="Xiong Z."/>
            <person name="Fang D."/>
            <person name="Wang B."/>
            <person name="Ming Y."/>
            <person name="Chen Y."/>
            <person name="Zheng Y."/>
            <person name="Kuraku S."/>
            <person name="Pignatelli M."/>
            <person name="Herrero J."/>
            <person name="Beal K."/>
            <person name="Nozawa M."/>
            <person name="Li Q."/>
            <person name="Wang J."/>
            <person name="Zhang H."/>
            <person name="Yu L."/>
            <person name="Shigenobu S."/>
            <person name="Wang J."/>
            <person name="Liu J."/>
            <person name="Flicek P."/>
            <person name="Searle S."/>
            <person name="Wang J."/>
            <person name="Kuratani S."/>
            <person name="Yin Y."/>
            <person name="Aken B."/>
            <person name="Zhang G."/>
            <person name="Irie N."/>
        </authorList>
    </citation>
    <scope>NUCLEOTIDE SEQUENCE [LARGE SCALE GENOMIC DNA]</scope>
    <source>
        <strain evidence="5">Daiwa-1</strain>
    </source>
</reference>
<organism evidence="4 5">
    <name type="scientific">Pelodiscus sinensis</name>
    <name type="common">Chinese softshell turtle</name>
    <name type="synonym">Trionyx sinensis</name>
    <dbReference type="NCBI Taxonomy" id="13735"/>
    <lineage>
        <taxon>Eukaryota</taxon>
        <taxon>Metazoa</taxon>
        <taxon>Chordata</taxon>
        <taxon>Craniata</taxon>
        <taxon>Vertebrata</taxon>
        <taxon>Euteleostomi</taxon>
        <taxon>Archelosauria</taxon>
        <taxon>Testudinata</taxon>
        <taxon>Testudines</taxon>
        <taxon>Cryptodira</taxon>
        <taxon>Trionychia</taxon>
        <taxon>Trionychidae</taxon>
        <taxon>Pelodiscus</taxon>
    </lineage>
</organism>